<feature type="transmembrane region" description="Helical" evidence="6">
    <location>
        <begin position="443"/>
        <end position="460"/>
    </location>
</feature>
<dbReference type="AlphaFoldDB" id="A0A1M4Y3K2"/>
<protein>
    <submittedName>
        <fullName evidence="7">Membrane protein involved in the export of O-antigen and teichoic acid</fullName>
    </submittedName>
</protein>
<feature type="transmembrane region" description="Helical" evidence="6">
    <location>
        <begin position="90"/>
        <end position="109"/>
    </location>
</feature>
<gene>
    <name evidence="7" type="ORF">SAMN02745164_01587</name>
</gene>
<feature type="transmembrane region" description="Helical" evidence="6">
    <location>
        <begin position="256"/>
        <end position="275"/>
    </location>
</feature>
<name>A0A1M4Y3K2_MARH1</name>
<keyword evidence="3 6" id="KW-0812">Transmembrane</keyword>
<feature type="transmembrane region" description="Helical" evidence="6">
    <location>
        <begin position="183"/>
        <end position="201"/>
    </location>
</feature>
<comment type="caution">
    <text evidence="7">The sequence shown here is derived from an EMBL/GenBank/DDBJ whole genome shotgun (WGS) entry which is preliminary data.</text>
</comment>
<evidence type="ECO:0000256" key="3">
    <source>
        <dbReference type="ARBA" id="ARBA00022692"/>
    </source>
</evidence>
<feature type="transmembrane region" description="Helical" evidence="6">
    <location>
        <begin position="121"/>
        <end position="140"/>
    </location>
</feature>
<evidence type="ECO:0000256" key="4">
    <source>
        <dbReference type="ARBA" id="ARBA00022989"/>
    </source>
</evidence>
<dbReference type="STRING" id="1122195.SAMN02745164_01587"/>
<feature type="transmembrane region" description="Helical" evidence="6">
    <location>
        <begin position="21"/>
        <end position="42"/>
    </location>
</feature>
<keyword evidence="8" id="KW-1185">Reference proteome</keyword>
<evidence type="ECO:0000256" key="5">
    <source>
        <dbReference type="ARBA" id="ARBA00023136"/>
    </source>
</evidence>
<dbReference type="InterPro" id="IPR002797">
    <property type="entry name" value="Polysacc_synth"/>
</dbReference>
<evidence type="ECO:0000313" key="7">
    <source>
        <dbReference type="EMBL" id="SHF00397.1"/>
    </source>
</evidence>
<evidence type="ECO:0000256" key="1">
    <source>
        <dbReference type="ARBA" id="ARBA00004651"/>
    </source>
</evidence>
<feature type="transmembrane region" description="Helical" evidence="6">
    <location>
        <begin position="360"/>
        <end position="379"/>
    </location>
</feature>
<feature type="transmembrane region" description="Helical" evidence="6">
    <location>
        <begin position="295"/>
        <end position="313"/>
    </location>
</feature>
<feature type="transmembrane region" description="Helical" evidence="6">
    <location>
        <begin position="152"/>
        <end position="171"/>
    </location>
</feature>
<accession>A0A1M4Y3K2</accession>
<feature type="transmembrane region" description="Helical" evidence="6">
    <location>
        <begin position="48"/>
        <end position="69"/>
    </location>
</feature>
<proteinExistence type="predicted"/>
<dbReference type="Pfam" id="PF01943">
    <property type="entry name" value="Polysacc_synt"/>
    <property type="match status" value="1"/>
</dbReference>
<dbReference type="GO" id="GO:0005886">
    <property type="term" value="C:plasma membrane"/>
    <property type="evidence" value="ECO:0007669"/>
    <property type="project" value="UniProtKB-SubCell"/>
</dbReference>
<dbReference type="RefSeq" id="WP_072865203.1">
    <property type="nucleotide sequence ID" value="NZ_FQUI01000027.1"/>
</dbReference>
<feature type="transmembrane region" description="Helical" evidence="6">
    <location>
        <begin position="325"/>
        <end position="348"/>
    </location>
</feature>
<feature type="transmembrane region" description="Helical" evidence="6">
    <location>
        <begin position="213"/>
        <end position="236"/>
    </location>
</feature>
<reference evidence="7" key="1">
    <citation type="submission" date="2016-11" db="EMBL/GenBank/DDBJ databases">
        <authorList>
            <person name="Varghese N."/>
            <person name="Submissions S."/>
        </authorList>
    </citation>
    <scope>NUCLEOTIDE SEQUENCE [LARGE SCALE GENOMIC DNA]</scope>
    <source>
        <strain evidence="7">DSM 16785</strain>
    </source>
</reference>
<keyword evidence="2" id="KW-1003">Cell membrane</keyword>
<dbReference type="OrthoDB" id="49404at2"/>
<evidence type="ECO:0000256" key="6">
    <source>
        <dbReference type="SAM" id="Phobius"/>
    </source>
</evidence>
<keyword evidence="4 6" id="KW-1133">Transmembrane helix</keyword>
<organism evidence="7 8">
    <name type="scientific">Marinitoga hydrogenitolerans (strain DSM 16785 / JCM 12826 / AT1271)</name>
    <dbReference type="NCBI Taxonomy" id="1122195"/>
    <lineage>
        <taxon>Bacteria</taxon>
        <taxon>Thermotogati</taxon>
        <taxon>Thermotogota</taxon>
        <taxon>Thermotogae</taxon>
        <taxon>Petrotogales</taxon>
        <taxon>Petrotogaceae</taxon>
        <taxon>Marinitoga</taxon>
    </lineage>
</organism>
<dbReference type="EMBL" id="FQUI01000027">
    <property type="protein sequence ID" value="SHF00397.1"/>
    <property type="molecule type" value="Genomic_DNA"/>
</dbReference>
<feature type="transmembrane region" description="Helical" evidence="6">
    <location>
        <begin position="385"/>
        <end position="406"/>
    </location>
</feature>
<evidence type="ECO:0000313" key="8">
    <source>
        <dbReference type="Proteomes" id="UP000184334"/>
    </source>
</evidence>
<comment type="subcellular location">
    <subcellularLocation>
        <location evidence="1">Cell membrane</location>
        <topology evidence="1">Multi-pass membrane protein</topology>
    </subcellularLocation>
</comment>
<dbReference type="Proteomes" id="UP000184334">
    <property type="component" value="Unassembled WGS sequence"/>
</dbReference>
<dbReference type="PANTHER" id="PTHR30250:SF11">
    <property type="entry name" value="O-ANTIGEN TRANSPORTER-RELATED"/>
    <property type="match status" value="1"/>
</dbReference>
<dbReference type="PANTHER" id="PTHR30250">
    <property type="entry name" value="PST FAMILY PREDICTED COLANIC ACID TRANSPORTER"/>
    <property type="match status" value="1"/>
</dbReference>
<keyword evidence="5 6" id="KW-0472">Membrane</keyword>
<feature type="transmembrane region" description="Helical" evidence="6">
    <location>
        <begin position="418"/>
        <end position="437"/>
    </location>
</feature>
<sequence length="466" mass="54846">MQTIIKKINNNKVIKAGMWYTFGNFFVKGISFITIPIFTRLLSTSDYGIINVYNTWLGIFTIVLSLNLYSGAGRAKYEFKDSYNQFLSSVLFLSTIIFLFFSFLIILLKNFFLKFLSLQSSLVYVLLIQSYFTFVQQYYLSKLRFNYYYKSYILISIISSISVIILSIFLITAFKNEKYLGRIYGGFIVIFILGIILYLKLIIHGKKLIDFNYWKYALVFSVPLIPHSLSGIILAQFDRIMINKFIGSSEAGIYSFAYNLGLIVNVIWVSFNNAWSPWFYENMEKIDFENINRKLKYYIVFFSSLIFIAIFISPEIVKIMSSKNYWSGLKLVPIIMSSYFFVFLYSLFVNIEFYYKKTHFISLGTILSAILNIILNYLLIPKYGYIAAAWTTFVSYVFYFLYNYIIVKFILKKQIYKIKYILYSILFIISAILIFNLFQNSWIIRYSIVFLTAFILIKTIKKGRLI</sequence>
<dbReference type="InterPro" id="IPR050833">
    <property type="entry name" value="Poly_Biosynth_Transport"/>
</dbReference>
<evidence type="ECO:0000256" key="2">
    <source>
        <dbReference type="ARBA" id="ARBA00022475"/>
    </source>
</evidence>